<dbReference type="EMBL" id="CAJMXA010000242">
    <property type="protein sequence ID" value="CAE6422565.1"/>
    <property type="molecule type" value="Genomic_DNA"/>
</dbReference>
<comment type="caution">
    <text evidence="1">The sequence shown here is derived from an EMBL/GenBank/DDBJ whole genome shotgun (WGS) entry which is preliminary data.</text>
</comment>
<protein>
    <submittedName>
        <fullName evidence="1">Uncharacterized protein</fullName>
    </submittedName>
</protein>
<dbReference type="Proteomes" id="UP000663853">
    <property type="component" value="Unassembled WGS sequence"/>
</dbReference>
<reference evidence="1" key="1">
    <citation type="submission" date="2021-01" db="EMBL/GenBank/DDBJ databases">
        <authorList>
            <person name="Kaushik A."/>
        </authorList>
    </citation>
    <scope>NUCLEOTIDE SEQUENCE</scope>
    <source>
        <strain evidence="1">AG6-10EEA</strain>
    </source>
</reference>
<sequence length="450" mass="51428">MLIQLSQLIWGRPLDQYTGSYGLHAARLRETHDLTTRRMADAAVKRICHYDGASEDSLIPIEVSQNVTIGTLEAVLRMSHDPDTYKIYLSPKLAGGCIALMTTIKSGKKASPFSYEYGYLCFRILLLSLSTSLLARSGDPNLERMMEMMEDPRYATCFISDILSAQIAHTLYTLTNEDGRMDNCDWVLGWGGSGSRPYYQPLLSRQQARALVNILWEDRVDFLRVMSSTFTPGLAGLMFLNWRFLYHEHKPTSPNYDLLKRTSEIHWRCMLIAPSNQDMLVVRIADRFMVMARFTPAKGEFMFSKSEGSRDILEAYISRLAPIHTIMYDPVPVMVLPILLEIVVPNLETAFEDLFPSLFGVTISRLWEALRREKFVYNPLLVCIGLTLEHIRMMFKSLRDNNVTRPTVARLLEVLAREDLLDLIASIFLSLDPDAEEDTPEDSQYTIFFS</sequence>
<accession>A0A8H3AF12</accession>
<name>A0A8H3AF12_9AGAM</name>
<dbReference type="AlphaFoldDB" id="A0A8H3AF12"/>
<evidence type="ECO:0000313" key="1">
    <source>
        <dbReference type="EMBL" id="CAE6422565.1"/>
    </source>
</evidence>
<proteinExistence type="predicted"/>
<gene>
    <name evidence="1" type="ORF">RDB_LOCUS14372</name>
</gene>
<evidence type="ECO:0000313" key="2">
    <source>
        <dbReference type="Proteomes" id="UP000663853"/>
    </source>
</evidence>
<organism evidence="1 2">
    <name type="scientific">Rhizoctonia solani</name>
    <dbReference type="NCBI Taxonomy" id="456999"/>
    <lineage>
        <taxon>Eukaryota</taxon>
        <taxon>Fungi</taxon>
        <taxon>Dikarya</taxon>
        <taxon>Basidiomycota</taxon>
        <taxon>Agaricomycotina</taxon>
        <taxon>Agaricomycetes</taxon>
        <taxon>Cantharellales</taxon>
        <taxon>Ceratobasidiaceae</taxon>
        <taxon>Rhizoctonia</taxon>
    </lineage>
</organism>